<dbReference type="NCBIfam" id="NF008823">
    <property type="entry name" value="PRK11873.1"/>
    <property type="match status" value="1"/>
</dbReference>
<keyword evidence="2" id="KW-0949">S-adenosyl-L-methionine</keyword>
<evidence type="ECO:0000313" key="10">
    <source>
        <dbReference type="EMBL" id="TMQ52919.1"/>
    </source>
</evidence>
<evidence type="ECO:0000256" key="4">
    <source>
        <dbReference type="ARBA" id="ARBA00034521"/>
    </source>
</evidence>
<evidence type="ECO:0000256" key="1">
    <source>
        <dbReference type="ARBA" id="ARBA00022679"/>
    </source>
</evidence>
<evidence type="ECO:0000256" key="5">
    <source>
        <dbReference type="ARBA" id="ARBA00034545"/>
    </source>
</evidence>
<proteinExistence type="inferred from homology"/>
<evidence type="ECO:0000259" key="9">
    <source>
        <dbReference type="Pfam" id="PF13847"/>
    </source>
</evidence>
<dbReference type="PANTHER" id="PTHR43675:SF8">
    <property type="entry name" value="ARSENITE METHYLTRANSFERASE"/>
    <property type="match status" value="1"/>
</dbReference>
<dbReference type="InterPro" id="IPR025714">
    <property type="entry name" value="Methyltranfer_dom"/>
</dbReference>
<feature type="domain" description="Methyltransferase" evidence="9">
    <location>
        <begin position="75"/>
        <end position="220"/>
    </location>
</feature>
<dbReference type="PANTHER" id="PTHR43675">
    <property type="entry name" value="ARSENITE METHYLTRANSFERASE"/>
    <property type="match status" value="1"/>
</dbReference>
<comment type="catalytic activity">
    <reaction evidence="7">
        <text>arsenic triglutathione + 2 [thioredoxin]-dithiol + 2 S-adenosyl-L-methionine + H2O = dimethylarsinous acid + 2 [thioredoxin]-disulfide + 3 glutathione + 2 S-adenosyl-L-homocysteine + 2 H(+)</text>
        <dbReference type="Rhea" id="RHEA:69464"/>
        <dbReference type="Rhea" id="RHEA-COMP:10698"/>
        <dbReference type="Rhea" id="RHEA-COMP:10700"/>
        <dbReference type="ChEBI" id="CHEBI:15377"/>
        <dbReference type="ChEBI" id="CHEBI:15378"/>
        <dbReference type="ChEBI" id="CHEBI:23808"/>
        <dbReference type="ChEBI" id="CHEBI:29950"/>
        <dbReference type="ChEBI" id="CHEBI:50058"/>
        <dbReference type="ChEBI" id="CHEBI:57856"/>
        <dbReference type="ChEBI" id="CHEBI:57925"/>
        <dbReference type="ChEBI" id="CHEBI:59789"/>
        <dbReference type="ChEBI" id="CHEBI:183640"/>
        <dbReference type="EC" id="2.1.1.137"/>
    </reaction>
</comment>
<dbReference type="CDD" id="cd02440">
    <property type="entry name" value="AdoMet_MTases"/>
    <property type="match status" value="1"/>
</dbReference>
<dbReference type="Proteomes" id="UP000317716">
    <property type="component" value="Unassembled WGS sequence"/>
</dbReference>
<keyword evidence="10" id="KW-0489">Methyltransferase</keyword>
<evidence type="ECO:0000256" key="8">
    <source>
        <dbReference type="ARBA" id="ARBA00048428"/>
    </source>
</evidence>
<gene>
    <name evidence="10" type="primary">arsM</name>
    <name evidence="10" type="ORF">E6K72_08810</name>
</gene>
<dbReference type="GO" id="GO:0030791">
    <property type="term" value="F:arsenite methyltransferase activity"/>
    <property type="evidence" value="ECO:0007669"/>
    <property type="project" value="UniProtKB-EC"/>
</dbReference>
<protein>
    <recommendedName>
        <fullName evidence="5">Arsenite methyltransferase</fullName>
        <ecNumber evidence="4">2.1.1.137</ecNumber>
    </recommendedName>
</protein>
<accession>A0A538SNH1</accession>
<comment type="caution">
    <text evidence="10">The sequence shown here is derived from an EMBL/GenBank/DDBJ whole genome shotgun (WGS) entry which is preliminary data.</text>
</comment>
<keyword evidence="1 10" id="KW-0808">Transferase</keyword>
<comment type="catalytic activity">
    <reaction evidence="6">
        <text>arsenic triglutathione + [thioredoxin]-dithiol + S-adenosyl-L-methionine + 2 H2O = methylarsonous acid + [thioredoxin]-disulfide + 3 glutathione + S-adenosyl-L-homocysteine + H(+)</text>
        <dbReference type="Rhea" id="RHEA:69460"/>
        <dbReference type="Rhea" id="RHEA-COMP:10698"/>
        <dbReference type="Rhea" id="RHEA-COMP:10700"/>
        <dbReference type="ChEBI" id="CHEBI:15377"/>
        <dbReference type="ChEBI" id="CHEBI:15378"/>
        <dbReference type="ChEBI" id="CHEBI:17826"/>
        <dbReference type="ChEBI" id="CHEBI:29950"/>
        <dbReference type="ChEBI" id="CHEBI:50058"/>
        <dbReference type="ChEBI" id="CHEBI:57856"/>
        <dbReference type="ChEBI" id="CHEBI:57925"/>
        <dbReference type="ChEBI" id="CHEBI:59789"/>
        <dbReference type="ChEBI" id="CHEBI:183640"/>
        <dbReference type="EC" id="2.1.1.137"/>
    </reaction>
</comment>
<evidence type="ECO:0000256" key="6">
    <source>
        <dbReference type="ARBA" id="ARBA00047941"/>
    </source>
</evidence>
<sequence length="262" mass="27302">MSGSDDIRTVVREKYGEIADQGGTCCDQGTGCGCGCVGDTLNAIGYTAEQAAAIPEGANLGLGCGNPLAYADARPGETVLDLGSGAGIDCFLAAREVGPTGRAIGVDMTPAMTERARANAARGGYANVEFRLGEIEHLPVADASVDLVISNCVINLSPHKDQVFREAFRALKPGGRIVVSDLVLTQPLPPDLQQRVDLLVGCVAGASLRDDYLRMMREAGFTGVEIAAESGYEVGLTNLAPDGDERDAFSAVRSVKVRATKP</sequence>
<evidence type="ECO:0000256" key="3">
    <source>
        <dbReference type="ARBA" id="ARBA00034487"/>
    </source>
</evidence>
<dbReference type="InterPro" id="IPR026669">
    <property type="entry name" value="Arsenite_MeTrfase-like"/>
</dbReference>
<dbReference type="AlphaFoldDB" id="A0A538SNH1"/>
<comment type="similarity">
    <text evidence="3">Belongs to the methyltransferase superfamily. Arsenite methyltransferase family.</text>
</comment>
<evidence type="ECO:0000256" key="2">
    <source>
        <dbReference type="ARBA" id="ARBA00022691"/>
    </source>
</evidence>
<dbReference type="GO" id="GO:0032259">
    <property type="term" value="P:methylation"/>
    <property type="evidence" value="ECO:0007669"/>
    <property type="project" value="UniProtKB-KW"/>
</dbReference>
<dbReference type="EC" id="2.1.1.137" evidence="4"/>
<evidence type="ECO:0000256" key="7">
    <source>
        <dbReference type="ARBA" id="ARBA00047943"/>
    </source>
</evidence>
<evidence type="ECO:0000313" key="11">
    <source>
        <dbReference type="Proteomes" id="UP000317716"/>
    </source>
</evidence>
<dbReference type="SUPFAM" id="SSF53335">
    <property type="entry name" value="S-adenosyl-L-methionine-dependent methyltransferases"/>
    <property type="match status" value="1"/>
</dbReference>
<dbReference type="EMBL" id="VBOS01000310">
    <property type="protein sequence ID" value="TMQ52919.1"/>
    <property type="molecule type" value="Genomic_DNA"/>
</dbReference>
<comment type="catalytic activity">
    <reaction evidence="8">
        <text>arsenic triglutathione + 3 [thioredoxin]-dithiol + 3 S-adenosyl-L-methionine = trimethylarsine + 3 [thioredoxin]-disulfide + 3 glutathione + 3 S-adenosyl-L-homocysteine + 3 H(+)</text>
        <dbReference type="Rhea" id="RHEA:69432"/>
        <dbReference type="Rhea" id="RHEA-COMP:10698"/>
        <dbReference type="Rhea" id="RHEA-COMP:10700"/>
        <dbReference type="ChEBI" id="CHEBI:15378"/>
        <dbReference type="ChEBI" id="CHEBI:27130"/>
        <dbReference type="ChEBI" id="CHEBI:29950"/>
        <dbReference type="ChEBI" id="CHEBI:50058"/>
        <dbReference type="ChEBI" id="CHEBI:57856"/>
        <dbReference type="ChEBI" id="CHEBI:57925"/>
        <dbReference type="ChEBI" id="CHEBI:59789"/>
        <dbReference type="ChEBI" id="CHEBI:183640"/>
        <dbReference type="EC" id="2.1.1.137"/>
    </reaction>
</comment>
<dbReference type="Pfam" id="PF13847">
    <property type="entry name" value="Methyltransf_31"/>
    <property type="match status" value="1"/>
</dbReference>
<dbReference type="Gene3D" id="3.40.50.150">
    <property type="entry name" value="Vaccinia Virus protein VP39"/>
    <property type="match status" value="1"/>
</dbReference>
<dbReference type="InterPro" id="IPR029063">
    <property type="entry name" value="SAM-dependent_MTases_sf"/>
</dbReference>
<organism evidence="10 11">
    <name type="scientific">Eiseniibacteriota bacterium</name>
    <dbReference type="NCBI Taxonomy" id="2212470"/>
    <lineage>
        <taxon>Bacteria</taxon>
        <taxon>Candidatus Eiseniibacteriota</taxon>
    </lineage>
</organism>
<reference evidence="10 11" key="1">
    <citation type="journal article" date="2019" name="Nat. Microbiol.">
        <title>Mediterranean grassland soil C-N compound turnover is dependent on rainfall and depth, and is mediated by genomically divergent microorganisms.</title>
        <authorList>
            <person name="Diamond S."/>
            <person name="Andeer P.F."/>
            <person name="Li Z."/>
            <person name="Crits-Christoph A."/>
            <person name="Burstein D."/>
            <person name="Anantharaman K."/>
            <person name="Lane K.R."/>
            <person name="Thomas B.C."/>
            <person name="Pan C."/>
            <person name="Northen T.R."/>
            <person name="Banfield J.F."/>
        </authorList>
    </citation>
    <scope>NUCLEOTIDE SEQUENCE [LARGE SCALE GENOMIC DNA]</scope>
    <source>
        <strain evidence="10">WS_2</strain>
    </source>
</reference>
<name>A0A538SNH1_UNCEI</name>